<sequence length="106" mass="11998">MYVYRWSDGLEVGHVDTDGVWHVEGNCTSPREAQQRVHELNRADRVAGQVTGTTEIVIEPSDDGFYTLGSYGPDGRWHPIFDVLVPEEGEPWRRWLAGDETRDPSA</sequence>
<dbReference type="RefSeq" id="WP_281893391.1">
    <property type="nucleotide sequence ID" value="NZ_BSDI01000007.1"/>
</dbReference>
<keyword evidence="2" id="KW-1185">Reference proteome</keyword>
<gene>
    <name evidence="1" type="ORF">Pa4123_15000</name>
</gene>
<reference evidence="1" key="1">
    <citation type="submission" date="2022-12" db="EMBL/GenBank/DDBJ databases">
        <title>New Phytohabitans aurantiacus sp. RD004123 nov., an actinomycete isolated from soil.</title>
        <authorList>
            <person name="Triningsih D.W."/>
            <person name="Harunari E."/>
            <person name="Igarashi Y."/>
        </authorList>
    </citation>
    <scope>NUCLEOTIDE SEQUENCE</scope>
    <source>
        <strain evidence="1">RD004123</strain>
    </source>
</reference>
<name>A0ABQ5QQS8_9ACTN</name>
<evidence type="ECO:0000313" key="1">
    <source>
        <dbReference type="EMBL" id="GLH96226.1"/>
    </source>
</evidence>
<comment type="caution">
    <text evidence="1">The sequence shown here is derived from an EMBL/GenBank/DDBJ whole genome shotgun (WGS) entry which is preliminary data.</text>
</comment>
<dbReference type="Proteomes" id="UP001144280">
    <property type="component" value="Unassembled WGS sequence"/>
</dbReference>
<accession>A0ABQ5QQS8</accession>
<dbReference type="EMBL" id="BSDI01000007">
    <property type="protein sequence ID" value="GLH96226.1"/>
    <property type="molecule type" value="Genomic_DNA"/>
</dbReference>
<evidence type="ECO:0008006" key="3">
    <source>
        <dbReference type="Google" id="ProtNLM"/>
    </source>
</evidence>
<evidence type="ECO:0000313" key="2">
    <source>
        <dbReference type="Proteomes" id="UP001144280"/>
    </source>
</evidence>
<proteinExistence type="predicted"/>
<organism evidence="1 2">
    <name type="scientific">Phytohabitans aurantiacus</name>
    <dbReference type="NCBI Taxonomy" id="3016789"/>
    <lineage>
        <taxon>Bacteria</taxon>
        <taxon>Bacillati</taxon>
        <taxon>Actinomycetota</taxon>
        <taxon>Actinomycetes</taxon>
        <taxon>Micromonosporales</taxon>
        <taxon>Micromonosporaceae</taxon>
    </lineage>
</organism>
<protein>
    <recommendedName>
        <fullName evidence="3">DUF2188 domain-containing protein</fullName>
    </recommendedName>
</protein>